<dbReference type="PANTHER" id="PTHR33112:SF10">
    <property type="entry name" value="TOL"/>
    <property type="match status" value="1"/>
</dbReference>
<reference evidence="3 4" key="1">
    <citation type="journal article" date="2018" name="PLoS Pathog.">
        <title>Evolution of structural diversity of trichothecenes, a family of toxins produced by plant pathogenic and entomopathogenic fungi.</title>
        <authorList>
            <person name="Proctor R.H."/>
            <person name="McCormick S.P."/>
            <person name="Kim H.S."/>
            <person name="Cardoza R.E."/>
            <person name="Stanley A.M."/>
            <person name="Lindo L."/>
            <person name="Kelly A."/>
            <person name="Brown D.W."/>
            <person name="Lee T."/>
            <person name="Vaughan M.M."/>
            <person name="Alexander N.J."/>
            <person name="Busman M."/>
            <person name="Gutierrez S."/>
        </authorList>
    </citation>
    <scope>NUCLEOTIDE SEQUENCE [LARGE SCALE GENOMIC DNA]</scope>
    <source>
        <strain evidence="3 4">NRRL 13405</strain>
    </source>
</reference>
<gene>
    <name evidence="3" type="ORF">FIE12Z_5103</name>
</gene>
<feature type="domain" description="Heterokaryon incompatibility" evidence="2">
    <location>
        <begin position="235"/>
        <end position="395"/>
    </location>
</feature>
<dbReference type="PANTHER" id="PTHR33112">
    <property type="entry name" value="DOMAIN PROTEIN, PUTATIVE-RELATED"/>
    <property type="match status" value="1"/>
</dbReference>
<comment type="caution">
    <text evidence="3">The sequence shown here is derived from an EMBL/GenBank/DDBJ whole genome shotgun (WGS) entry which is preliminary data.</text>
</comment>
<name>A0A395MRM2_9HYPO</name>
<evidence type="ECO:0000313" key="3">
    <source>
        <dbReference type="EMBL" id="RFN50601.1"/>
    </source>
</evidence>
<accession>A0A395MRM2</accession>
<evidence type="ECO:0000256" key="1">
    <source>
        <dbReference type="SAM" id="MobiDB-lite"/>
    </source>
</evidence>
<evidence type="ECO:0000313" key="4">
    <source>
        <dbReference type="Proteomes" id="UP000265631"/>
    </source>
</evidence>
<dbReference type="InterPro" id="IPR010730">
    <property type="entry name" value="HET"/>
</dbReference>
<feature type="region of interest" description="Disordered" evidence="1">
    <location>
        <begin position="756"/>
        <end position="789"/>
    </location>
</feature>
<sequence length="810" mass="91678">MSLCYICQEALQCFPPGEHHDLTTLASDGDGDGIETTTITRQALSQSQTWRRRDYHYPGRLPQGEEPIVWETNNALLMHSSWKGLMASLNDDCPICWTVWRSLRSSPTAKPADEALPGFQTKFTEISCEPAFAKYNVTITVCSDKSLDLGMIVVVWKTTEHCYLETKDPIPTLPTPNSTAEAAKRWIATCDSQHSPCGQRRLPLNEDVMPTRLLDLGGTGSNQWTLWETHTRVPYIALSHRWSAHTPTLTLRNYRAYLCPQADQILPPSYRDVIDICRAISIRYLWIDSLCIVQDDGGADFRKEAPLMTNIYADAFLTVTICWDTGERSVFHECRPRSIPRPGRVASWQHDNADSNDHVISHADHFVLVQEHDPSDFNTCVNYADINRRAWVVQERLLSRRILYLGNDQLYWECDGFVANEVSPLGIYHYQKRYSLQNLTDRFRDRPWGLTLEKYTSCDLTYEEDRLVAIAGLAKAVSASTGETFFAGIWLENWMEDLFWTPKTEEDILCDDFDAGIYKTHKRSAIATPSWSWLDYPGSIIAGHNVGGPRIPLGAPETFESDIFRPLSMLCRTRMLPLAIDPIAAFDKAVLEIRCLLIPAKFDSMDTIVPQHKQNMLGQGIIVQADNNLKHLLFRPDGQTREVAISVRFSRPINDPDSIFLLPLYITTPTSSLPFMAGIIVQEVLGCKEREFTRVGHWTEHWRFPSQLVPMVLNTIVRNNIGTNISLSDDASQEQMRVFDNKLRVYCLGHLSINGKSSSGDVRPQSDDGSSDGLPDKHLHQTANHKTGKEGTGLCTSYFPMAEWTTISLV</sequence>
<dbReference type="AlphaFoldDB" id="A0A395MRM2"/>
<dbReference type="EMBL" id="PXXK01000131">
    <property type="protein sequence ID" value="RFN50601.1"/>
    <property type="molecule type" value="Genomic_DNA"/>
</dbReference>
<proteinExistence type="predicted"/>
<keyword evidence="4" id="KW-1185">Reference proteome</keyword>
<dbReference type="Proteomes" id="UP000265631">
    <property type="component" value="Unassembled WGS sequence"/>
</dbReference>
<protein>
    <recommendedName>
        <fullName evidence="2">Heterokaryon incompatibility domain-containing protein</fullName>
    </recommendedName>
</protein>
<organism evidence="3 4">
    <name type="scientific">Fusarium flagelliforme</name>
    <dbReference type="NCBI Taxonomy" id="2675880"/>
    <lineage>
        <taxon>Eukaryota</taxon>
        <taxon>Fungi</taxon>
        <taxon>Dikarya</taxon>
        <taxon>Ascomycota</taxon>
        <taxon>Pezizomycotina</taxon>
        <taxon>Sordariomycetes</taxon>
        <taxon>Hypocreomycetidae</taxon>
        <taxon>Hypocreales</taxon>
        <taxon>Nectriaceae</taxon>
        <taxon>Fusarium</taxon>
        <taxon>Fusarium incarnatum-equiseti species complex</taxon>
    </lineage>
</organism>
<dbReference type="Pfam" id="PF06985">
    <property type="entry name" value="HET"/>
    <property type="match status" value="1"/>
</dbReference>
<evidence type="ECO:0000259" key="2">
    <source>
        <dbReference type="Pfam" id="PF06985"/>
    </source>
</evidence>